<dbReference type="RefSeq" id="WP_377152247.1">
    <property type="nucleotide sequence ID" value="NZ_JBHSAF010000014.1"/>
</dbReference>
<evidence type="ECO:0000259" key="1">
    <source>
        <dbReference type="Pfam" id="PF00496"/>
    </source>
</evidence>
<feature type="domain" description="Solute-binding protein family 5" evidence="1">
    <location>
        <begin position="73"/>
        <end position="451"/>
    </location>
</feature>
<dbReference type="EMBL" id="JBHSAF010000014">
    <property type="protein sequence ID" value="MFC3913833.1"/>
    <property type="molecule type" value="Genomic_DNA"/>
</dbReference>
<accession>A0ABV8CNV9</accession>
<dbReference type="Pfam" id="PF00496">
    <property type="entry name" value="SBP_bac_5"/>
    <property type="match status" value="1"/>
</dbReference>
<evidence type="ECO:0000313" key="2">
    <source>
        <dbReference type="EMBL" id="MFC3913833.1"/>
    </source>
</evidence>
<dbReference type="PROSITE" id="PS51257">
    <property type="entry name" value="PROKAR_LIPOPROTEIN"/>
    <property type="match status" value="1"/>
</dbReference>
<dbReference type="Proteomes" id="UP001595692">
    <property type="component" value="Unassembled WGS sequence"/>
</dbReference>
<dbReference type="Gene3D" id="3.10.105.10">
    <property type="entry name" value="Dipeptide-binding Protein, Domain 3"/>
    <property type="match status" value="1"/>
</dbReference>
<dbReference type="CDD" id="cd08493">
    <property type="entry name" value="PBP2_DppA_like"/>
    <property type="match status" value="1"/>
</dbReference>
<dbReference type="Gene3D" id="3.90.76.10">
    <property type="entry name" value="Dipeptide-binding Protein, Domain 1"/>
    <property type="match status" value="1"/>
</dbReference>
<dbReference type="InterPro" id="IPR000914">
    <property type="entry name" value="SBP_5_dom"/>
</dbReference>
<keyword evidence="3" id="KW-1185">Reference proteome</keyword>
<comment type="caution">
    <text evidence="2">The sequence shown here is derived from an EMBL/GenBank/DDBJ whole genome shotgun (WGS) entry which is preliminary data.</text>
</comment>
<organism evidence="2 3">
    <name type="scientific">Pseudaeromonas sharmana</name>
    <dbReference type="NCBI Taxonomy" id="328412"/>
    <lineage>
        <taxon>Bacteria</taxon>
        <taxon>Pseudomonadati</taxon>
        <taxon>Pseudomonadota</taxon>
        <taxon>Gammaproteobacteria</taxon>
        <taxon>Aeromonadales</taxon>
        <taxon>Aeromonadaceae</taxon>
        <taxon>Pseudaeromonas</taxon>
    </lineage>
</organism>
<dbReference type="InterPro" id="IPR030678">
    <property type="entry name" value="Peptide/Ni-bd"/>
</dbReference>
<dbReference type="InterPro" id="IPR039424">
    <property type="entry name" value="SBP_5"/>
</dbReference>
<dbReference type="SUPFAM" id="SSF53850">
    <property type="entry name" value="Periplasmic binding protein-like II"/>
    <property type="match status" value="1"/>
</dbReference>
<sequence>MKRYLTLLTLLPWLLTGCKPLEDQTLRNGAIYCVESAPTSMNPQLYATGSLGSSLSHQLYDRLLTVNPLTQRLEGALATRWTVTRDGLTYQFKLRQGVQFHTRPWFTPTRELNADDVLFSFNRMLQEHHPFHGVSGGSYPFFDNTDFKEQIREIRKDDEFTISFILNSPNSAFLAYLASDYAVILSAEYADKLLLAGKPEQIDTWAVGTGPFMQQEFRNGEYIRLLRHERYWDVVAGLERLAFDYTPKATKRLSKLITGECQVMSYPAASQIAFIKQHRDLLLDEESGLNTTFISFNTTQKPLSDLRVRRALSMAINRDNILQAIYFQTGEWASSLLPPISWGHNPNLDEISYDPIAAKQLLKQAGVADGFDLALWVQPQGPALSTNSLKIAQVIQGDLARIGVRVRIVQLRWPLMKALLQEGQHDAVLMSWSADTADPDNFFRPLLSCHSRNSQGFNYARWCDSQFDTMLEQANRTGRLAQRIEFYQRMQDRIQQQLPLLPLAHTVNLYASWKSLHNLEMTPVGGISFKHAYRD</sequence>
<gene>
    <name evidence="2" type="ORF">ACFOSS_10190</name>
</gene>
<dbReference type="PANTHER" id="PTHR30290">
    <property type="entry name" value="PERIPLASMIC BINDING COMPONENT OF ABC TRANSPORTER"/>
    <property type="match status" value="1"/>
</dbReference>
<reference evidence="3" key="1">
    <citation type="journal article" date="2019" name="Int. J. Syst. Evol. Microbiol.">
        <title>The Global Catalogue of Microorganisms (GCM) 10K type strain sequencing project: providing services to taxonomists for standard genome sequencing and annotation.</title>
        <authorList>
            <consortium name="The Broad Institute Genomics Platform"/>
            <consortium name="The Broad Institute Genome Sequencing Center for Infectious Disease"/>
            <person name="Wu L."/>
            <person name="Ma J."/>
        </authorList>
    </citation>
    <scope>NUCLEOTIDE SEQUENCE [LARGE SCALE GENOMIC DNA]</scope>
    <source>
        <strain evidence="3">CCUG 54939</strain>
    </source>
</reference>
<proteinExistence type="predicted"/>
<name>A0ABV8CNV9_9GAMM</name>
<dbReference type="PANTHER" id="PTHR30290:SF28">
    <property type="entry name" value="ABC TRANSPORTER PERIPLASMIC-BINDING PROTEIN SAPA-RELATED"/>
    <property type="match status" value="1"/>
</dbReference>
<protein>
    <submittedName>
        <fullName evidence="2">ABC transporter substrate-binding protein</fullName>
    </submittedName>
</protein>
<evidence type="ECO:0000313" key="3">
    <source>
        <dbReference type="Proteomes" id="UP001595692"/>
    </source>
</evidence>
<dbReference type="Gene3D" id="3.40.190.10">
    <property type="entry name" value="Periplasmic binding protein-like II"/>
    <property type="match status" value="1"/>
</dbReference>
<dbReference type="PIRSF" id="PIRSF002741">
    <property type="entry name" value="MppA"/>
    <property type="match status" value="1"/>
</dbReference>